<sequence>MNWLTGLRSAACGALLSTMLLSSALAQGHYHYHGGSYVRHRNHYHYVPGHYHYHNNGGAYYSSPGVYGGGYVSQPQVVQTVSMQPQLISSSSVVVPQGSVPSGSPTDAPQFASPPLPNSSTSPGQASPGPLSETDALAEQLMAQANALCLTMHAHYRHSTGYDDAYRDAYGLLTSARHLHELEHWQLNRDKLVRVAQELDDDFHRFTNQIQGWHEAADFHQTKGIGRLATDLQAVEDTLHRFMSYVGVNPRSTVPTPPTPGLIESGSTTTSKIPSVPPLP</sequence>
<evidence type="ECO:0000256" key="1">
    <source>
        <dbReference type="SAM" id="MobiDB-lite"/>
    </source>
</evidence>
<evidence type="ECO:0000256" key="2">
    <source>
        <dbReference type="SAM" id="SignalP"/>
    </source>
</evidence>
<accession>A0A1I3G769</accession>
<dbReference type="Proteomes" id="UP000199518">
    <property type="component" value="Unassembled WGS sequence"/>
</dbReference>
<feature type="compositionally biased region" description="Low complexity" evidence="1">
    <location>
        <begin position="94"/>
        <end position="105"/>
    </location>
</feature>
<feature type="chain" id="PRO_5011710383" evidence="2">
    <location>
        <begin position="27"/>
        <end position="280"/>
    </location>
</feature>
<proteinExistence type="predicted"/>
<protein>
    <submittedName>
        <fullName evidence="3">Uncharacterized protein</fullName>
    </submittedName>
</protein>
<feature type="region of interest" description="Disordered" evidence="1">
    <location>
        <begin position="251"/>
        <end position="280"/>
    </location>
</feature>
<reference evidence="4" key="1">
    <citation type="submission" date="2016-10" db="EMBL/GenBank/DDBJ databases">
        <authorList>
            <person name="Varghese N."/>
            <person name="Submissions S."/>
        </authorList>
    </citation>
    <scope>NUCLEOTIDE SEQUENCE [LARGE SCALE GENOMIC DNA]</scope>
    <source>
        <strain evidence="4">DSM 26348</strain>
    </source>
</reference>
<dbReference type="STRING" id="1576369.SAMN05421753_106218"/>
<evidence type="ECO:0000313" key="4">
    <source>
        <dbReference type="Proteomes" id="UP000199518"/>
    </source>
</evidence>
<name>A0A1I3G769_9PLAN</name>
<dbReference type="OrthoDB" id="267854at2"/>
<dbReference type="EMBL" id="FOQD01000006">
    <property type="protein sequence ID" value="SFI19274.1"/>
    <property type="molecule type" value="Genomic_DNA"/>
</dbReference>
<keyword evidence="4" id="KW-1185">Reference proteome</keyword>
<evidence type="ECO:0000313" key="3">
    <source>
        <dbReference type="EMBL" id="SFI19274.1"/>
    </source>
</evidence>
<feature type="region of interest" description="Disordered" evidence="1">
    <location>
        <begin position="94"/>
        <end position="132"/>
    </location>
</feature>
<organism evidence="3 4">
    <name type="scientific">Planctomicrobium piriforme</name>
    <dbReference type="NCBI Taxonomy" id="1576369"/>
    <lineage>
        <taxon>Bacteria</taxon>
        <taxon>Pseudomonadati</taxon>
        <taxon>Planctomycetota</taxon>
        <taxon>Planctomycetia</taxon>
        <taxon>Planctomycetales</taxon>
        <taxon>Planctomycetaceae</taxon>
        <taxon>Planctomicrobium</taxon>
    </lineage>
</organism>
<keyword evidence="2" id="KW-0732">Signal</keyword>
<dbReference type="AlphaFoldDB" id="A0A1I3G769"/>
<dbReference type="RefSeq" id="WP_092049665.1">
    <property type="nucleotide sequence ID" value="NZ_FOQD01000006.1"/>
</dbReference>
<feature type="signal peptide" evidence="2">
    <location>
        <begin position="1"/>
        <end position="26"/>
    </location>
</feature>
<gene>
    <name evidence="3" type="ORF">SAMN05421753_106218</name>
</gene>